<feature type="compositionally biased region" description="Low complexity" evidence="1">
    <location>
        <begin position="381"/>
        <end position="392"/>
    </location>
</feature>
<feature type="transmembrane region" description="Helical" evidence="2">
    <location>
        <begin position="147"/>
        <end position="169"/>
    </location>
</feature>
<feature type="region of interest" description="Disordered" evidence="1">
    <location>
        <begin position="379"/>
        <end position="398"/>
    </location>
</feature>
<evidence type="ECO:0000256" key="2">
    <source>
        <dbReference type="SAM" id="Phobius"/>
    </source>
</evidence>
<dbReference type="RefSeq" id="WP_344480284.1">
    <property type="nucleotide sequence ID" value="NZ_BAAASB010000014.1"/>
</dbReference>
<accession>A0ABW0AMY9</accession>
<feature type="transmembrane region" description="Helical" evidence="2">
    <location>
        <begin position="222"/>
        <end position="240"/>
    </location>
</feature>
<keyword evidence="5" id="KW-1185">Reference proteome</keyword>
<dbReference type="Proteomes" id="UP001596160">
    <property type="component" value="Unassembled WGS sequence"/>
</dbReference>
<feature type="transmembrane region" description="Helical" evidence="2">
    <location>
        <begin position="181"/>
        <end position="202"/>
    </location>
</feature>
<protein>
    <submittedName>
        <fullName evidence="4">MAB_1171c family putative transporter</fullName>
    </submittedName>
</protein>
<sequence>MTGTDYYIPSLVLGVALLVKLPTLWRGRRDPMLRSVLVLLCMAPTSFALAAPPSIQAINRTTGVPNAAAPLVYSTLCALSCASLILILHWRGGPPEKLRRQTRRWLFFYVCLTVSIFVLFALGNAPVERLQDLDTYYANTPFIREMIVAYLIGLTTASAAITVTCWIWAREVTLPWLRRALRTLVVGVVLSLGFCAAKLLAISARWAGGDLDFLSTSIAPPLASVGAVVTTAGFLIPLLAPRLAPRWTAHRAFHRLGPLAKALSETLTGSSVPMTPPRWRDIELRATLRESQITDHLLQLAPYFDIAQRQAVYEDARSHGHIDDDAAVIAAAEMVRSAIVAHAAGHTPADPADTPTLPMALGSAAQRLADVSRHFASLRGPAVPHPAATAHPLESTLR</sequence>
<reference evidence="5" key="1">
    <citation type="journal article" date="2019" name="Int. J. Syst. Evol. Microbiol.">
        <title>The Global Catalogue of Microorganisms (GCM) 10K type strain sequencing project: providing services to taxonomists for standard genome sequencing and annotation.</title>
        <authorList>
            <consortium name="The Broad Institute Genomics Platform"/>
            <consortium name="The Broad Institute Genome Sequencing Center for Infectious Disease"/>
            <person name="Wu L."/>
            <person name="Ma J."/>
        </authorList>
    </citation>
    <scope>NUCLEOTIDE SEQUENCE [LARGE SCALE GENOMIC DNA]</scope>
    <source>
        <strain evidence="5">PCU 266</strain>
    </source>
</reference>
<evidence type="ECO:0000313" key="5">
    <source>
        <dbReference type="Proteomes" id="UP001596160"/>
    </source>
</evidence>
<name>A0ABW0AMY9_9ACTN</name>
<dbReference type="InterPro" id="IPR046675">
    <property type="entry name" value="DUF6545"/>
</dbReference>
<keyword evidence="2" id="KW-0812">Transmembrane</keyword>
<dbReference type="EMBL" id="JBHSKP010000013">
    <property type="protein sequence ID" value="MFC5154093.1"/>
    <property type="molecule type" value="Genomic_DNA"/>
</dbReference>
<keyword evidence="2" id="KW-0472">Membrane</keyword>
<feature type="transmembrane region" description="Helical" evidence="2">
    <location>
        <begin position="71"/>
        <end position="93"/>
    </location>
</feature>
<comment type="caution">
    <text evidence="4">The sequence shown here is derived from an EMBL/GenBank/DDBJ whole genome shotgun (WGS) entry which is preliminary data.</text>
</comment>
<evidence type="ECO:0000256" key="1">
    <source>
        <dbReference type="SAM" id="MobiDB-lite"/>
    </source>
</evidence>
<dbReference type="NCBIfam" id="NF042915">
    <property type="entry name" value="MAB_1171c_fam"/>
    <property type="match status" value="1"/>
</dbReference>
<evidence type="ECO:0000259" key="3">
    <source>
        <dbReference type="Pfam" id="PF20182"/>
    </source>
</evidence>
<evidence type="ECO:0000313" key="4">
    <source>
        <dbReference type="EMBL" id="MFC5154093.1"/>
    </source>
</evidence>
<feature type="transmembrane region" description="Helical" evidence="2">
    <location>
        <begin position="6"/>
        <end position="25"/>
    </location>
</feature>
<feature type="domain" description="DUF6545" evidence="3">
    <location>
        <begin position="246"/>
        <end position="377"/>
    </location>
</feature>
<dbReference type="InterPro" id="IPR050039">
    <property type="entry name" value="MAB_1171c-like"/>
</dbReference>
<keyword evidence="2" id="KW-1133">Transmembrane helix</keyword>
<feature type="transmembrane region" description="Helical" evidence="2">
    <location>
        <begin position="32"/>
        <end position="51"/>
    </location>
</feature>
<feature type="transmembrane region" description="Helical" evidence="2">
    <location>
        <begin position="105"/>
        <end position="127"/>
    </location>
</feature>
<organism evidence="4 5">
    <name type="scientific">Streptomyces amakusaensis</name>
    <dbReference type="NCBI Taxonomy" id="67271"/>
    <lineage>
        <taxon>Bacteria</taxon>
        <taxon>Bacillati</taxon>
        <taxon>Actinomycetota</taxon>
        <taxon>Actinomycetes</taxon>
        <taxon>Kitasatosporales</taxon>
        <taxon>Streptomycetaceae</taxon>
        <taxon>Streptomyces</taxon>
    </lineage>
</organism>
<dbReference type="Pfam" id="PF20182">
    <property type="entry name" value="DUF6545"/>
    <property type="match status" value="1"/>
</dbReference>
<proteinExistence type="predicted"/>
<gene>
    <name evidence="4" type="ORF">ACFPRH_20370</name>
</gene>